<accession>A0A1M6AI20</accession>
<dbReference type="OrthoDB" id="49105at2"/>
<proteinExistence type="predicted"/>
<reference evidence="1 2" key="1">
    <citation type="submission" date="2016-11" db="EMBL/GenBank/DDBJ databases">
        <authorList>
            <person name="Jaros S."/>
            <person name="Januszkiewicz K."/>
            <person name="Wedrychowicz H."/>
        </authorList>
    </citation>
    <scope>NUCLEOTIDE SEQUENCE [LARGE SCALE GENOMIC DNA]</scope>
    <source>
        <strain evidence="1 2">DSM 3074</strain>
    </source>
</reference>
<evidence type="ECO:0000313" key="2">
    <source>
        <dbReference type="Proteomes" id="UP000191240"/>
    </source>
</evidence>
<organism evidence="1 2">
    <name type="scientific">Anaerovibrio lipolyticus DSM 3074</name>
    <dbReference type="NCBI Taxonomy" id="1120997"/>
    <lineage>
        <taxon>Bacteria</taxon>
        <taxon>Bacillati</taxon>
        <taxon>Bacillota</taxon>
        <taxon>Negativicutes</taxon>
        <taxon>Selenomonadales</taxon>
        <taxon>Selenomonadaceae</taxon>
        <taxon>Anaerovibrio</taxon>
    </lineage>
</organism>
<dbReference type="EMBL" id="FQYW01000004">
    <property type="protein sequence ID" value="SHI36102.1"/>
    <property type="molecule type" value="Genomic_DNA"/>
</dbReference>
<dbReference type="RefSeq" id="WP_052211839.1">
    <property type="nucleotide sequence ID" value="NZ_FQYW01000004.1"/>
</dbReference>
<dbReference type="AlphaFoldDB" id="A0A1M6AI20"/>
<gene>
    <name evidence="1" type="ORF">SAMN02745671_00364</name>
</gene>
<protein>
    <submittedName>
        <fullName evidence="1">Uncharacterized protein</fullName>
    </submittedName>
</protein>
<name>A0A1M6AI20_9FIRM</name>
<evidence type="ECO:0000313" key="1">
    <source>
        <dbReference type="EMBL" id="SHI36102.1"/>
    </source>
</evidence>
<dbReference type="Proteomes" id="UP000191240">
    <property type="component" value="Unassembled WGS sequence"/>
</dbReference>
<sequence length="217" mass="23815">MDVNMISSLSQQTATVKASMTKTTTTNEATNETTTTEAFSLDISTEVKKASTALGKLTPEQVDALQEGIDRSYMLMIKTLTEQNATLQGYLDQGLFKFDFDGVEIGLDKFVLPEVATTPEEAAKAVGEGGEYSVDAVATRIMDMATSIAGNDPEKLKMMQEAVEEGFRQAGITWKEAIGQDEMPQITHDTHDEITKRFNELFEKLGINVQQPADTEE</sequence>